<sequence length="252" mass="25556">MFRKMIFAAALLGGTVLGAGADAQSITIAPGSGPAGGYLGLSLFGIGPIANLTGDGSVSLNIPGITFGGQSWTSLTVAENGFVTLGNAAVPGSLWTSANLSLPAGGVTAPILAPYWTDIDSTGGAIRAGTLTDGTHSWVVIDWDSVLLPSSTARSSFELWMGVGFDDVTYSYAAMGSTAAFTIGAQDASGTIGTNYLYNNGSISRSELRVTSTGLPVTPSVPEPASWAMMIAGLGVVGGVLRRRQIASVRFA</sequence>
<keyword evidence="4" id="KW-1185">Reference proteome</keyword>
<evidence type="ECO:0000313" key="4">
    <source>
        <dbReference type="Proteomes" id="UP001138757"/>
    </source>
</evidence>
<dbReference type="EMBL" id="JAHGAW010000006">
    <property type="protein sequence ID" value="MBT2187421.1"/>
    <property type="molecule type" value="Genomic_DNA"/>
</dbReference>
<dbReference type="Proteomes" id="UP001138757">
    <property type="component" value="Unassembled WGS sequence"/>
</dbReference>
<keyword evidence="1" id="KW-0732">Signal</keyword>
<dbReference type="AlphaFoldDB" id="A0A9X1DCD3"/>
<dbReference type="NCBIfam" id="NF035944">
    <property type="entry name" value="PEPxxWA-CTERM"/>
    <property type="match status" value="1"/>
</dbReference>
<evidence type="ECO:0000259" key="2">
    <source>
        <dbReference type="Pfam" id="PF07589"/>
    </source>
</evidence>
<gene>
    <name evidence="3" type="ORF">KK488_10735</name>
</gene>
<protein>
    <submittedName>
        <fullName evidence="3">PEP-CTERM sorting domain-containing protein</fullName>
    </submittedName>
</protein>
<dbReference type="Pfam" id="PF07589">
    <property type="entry name" value="PEP-CTERM"/>
    <property type="match status" value="1"/>
</dbReference>
<dbReference type="InterPro" id="IPR013424">
    <property type="entry name" value="Ice-binding_C"/>
</dbReference>
<feature type="chain" id="PRO_5040973143" evidence="1">
    <location>
        <begin position="22"/>
        <end position="252"/>
    </location>
</feature>
<comment type="caution">
    <text evidence="3">The sequence shown here is derived from an EMBL/GenBank/DDBJ whole genome shotgun (WGS) entry which is preliminary data.</text>
</comment>
<proteinExistence type="predicted"/>
<feature type="signal peptide" evidence="1">
    <location>
        <begin position="1"/>
        <end position="21"/>
    </location>
</feature>
<dbReference type="NCBIfam" id="TIGR02595">
    <property type="entry name" value="PEP_CTERM"/>
    <property type="match status" value="1"/>
</dbReference>
<evidence type="ECO:0000256" key="1">
    <source>
        <dbReference type="SAM" id="SignalP"/>
    </source>
</evidence>
<dbReference type="RefSeq" id="WP_214623331.1">
    <property type="nucleotide sequence ID" value="NZ_JAHGAW010000006.1"/>
</dbReference>
<organism evidence="3 4">
    <name type="scientific">Sphingobium nicotianae</name>
    <dbReference type="NCBI Taxonomy" id="2782607"/>
    <lineage>
        <taxon>Bacteria</taxon>
        <taxon>Pseudomonadati</taxon>
        <taxon>Pseudomonadota</taxon>
        <taxon>Alphaproteobacteria</taxon>
        <taxon>Sphingomonadales</taxon>
        <taxon>Sphingomonadaceae</taxon>
        <taxon>Sphingobium</taxon>
    </lineage>
</organism>
<name>A0A9X1DCD3_9SPHN</name>
<evidence type="ECO:0000313" key="3">
    <source>
        <dbReference type="EMBL" id="MBT2187421.1"/>
    </source>
</evidence>
<accession>A0A9X1DCD3</accession>
<reference evidence="3" key="1">
    <citation type="submission" date="2021-05" db="EMBL/GenBank/DDBJ databases">
        <title>Genome of Sphingobium sp. strain.</title>
        <authorList>
            <person name="Fan R."/>
        </authorList>
    </citation>
    <scope>NUCLEOTIDE SEQUENCE</scope>
    <source>
        <strain evidence="3">H33</strain>
    </source>
</reference>
<feature type="domain" description="Ice-binding protein C-terminal" evidence="2">
    <location>
        <begin position="220"/>
        <end position="244"/>
    </location>
</feature>